<comment type="subcellular location">
    <subcellularLocation>
        <location evidence="6">Cytoplasm</location>
    </subcellularLocation>
</comment>
<keyword evidence="5 6" id="KW-0949">S-adenosyl-L-methionine</keyword>
<evidence type="ECO:0000256" key="6">
    <source>
        <dbReference type="HAMAP-Rule" id="MF_00074"/>
    </source>
</evidence>
<dbReference type="EC" id="2.1.1.-" evidence="6"/>
<dbReference type="CDD" id="cd02440">
    <property type="entry name" value="AdoMet_MTases"/>
    <property type="match status" value="1"/>
</dbReference>
<dbReference type="InterPro" id="IPR003682">
    <property type="entry name" value="rRNA_ssu_MeTfrase_G"/>
</dbReference>
<dbReference type="AlphaFoldDB" id="A0A1M6J6M0"/>
<dbReference type="Gene3D" id="3.40.50.150">
    <property type="entry name" value="Vaccinia Virus protein VP39"/>
    <property type="match status" value="1"/>
</dbReference>
<gene>
    <name evidence="6" type="primary">rsmG</name>
    <name evidence="7" type="ORF">SAMN02745244_02477</name>
</gene>
<dbReference type="InterPro" id="IPR029063">
    <property type="entry name" value="SAM-dependent_MTases_sf"/>
</dbReference>
<dbReference type="PANTHER" id="PTHR31760:SF0">
    <property type="entry name" value="S-ADENOSYL-L-METHIONINE-DEPENDENT METHYLTRANSFERASES SUPERFAMILY PROTEIN"/>
    <property type="match status" value="1"/>
</dbReference>
<comment type="function">
    <text evidence="6">Specifically methylates the N7 position of a guanine in 16S rRNA.</text>
</comment>
<keyword evidence="2 6" id="KW-0698">rRNA processing</keyword>
<dbReference type="GO" id="GO:0005829">
    <property type="term" value="C:cytosol"/>
    <property type="evidence" value="ECO:0007669"/>
    <property type="project" value="TreeGrafter"/>
</dbReference>
<sequence length="213" mass="23013">MREEAEGPARDALTEQFPEAAEQLSRYVEILRTRGLEWGLMGPREGDRMWSRHIANSLALLDVVPLGLSVADVGSGAGLPGIPLAVARPDLEVTLIEPLLRRANFLGMAVEELGLNDRVRIVRGRAEEISGRYDVVTCRAVAPLERLVRWTHRLFVPGGVLVALKGESAEDEISVAGKILRSLGLSAEVLELRAARGVEATRAIRVSPSPAAG</sequence>
<evidence type="ECO:0000256" key="2">
    <source>
        <dbReference type="ARBA" id="ARBA00022552"/>
    </source>
</evidence>
<evidence type="ECO:0000256" key="1">
    <source>
        <dbReference type="ARBA" id="ARBA00022490"/>
    </source>
</evidence>
<dbReference type="GO" id="GO:0070043">
    <property type="term" value="F:rRNA (guanine-N7-)-methyltransferase activity"/>
    <property type="evidence" value="ECO:0007669"/>
    <property type="project" value="UniProtKB-UniRule"/>
</dbReference>
<feature type="binding site" evidence="6">
    <location>
        <position position="79"/>
    </location>
    <ligand>
        <name>S-adenosyl-L-methionine</name>
        <dbReference type="ChEBI" id="CHEBI:59789"/>
    </ligand>
</feature>
<comment type="caution">
    <text evidence="6">Lacks conserved residue(s) required for the propagation of feature annotation.</text>
</comment>
<reference evidence="7 8" key="1">
    <citation type="submission" date="2016-11" db="EMBL/GenBank/DDBJ databases">
        <authorList>
            <person name="Jaros S."/>
            <person name="Januszkiewicz K."/>
            <person name="Wedrychowicz H."/>
        </authorList>
    </citation>
    <scope>NUCLEOTIDE SEQUENCE [LARGE SCALE GENOMIC DNA]</scope>
    <source>
        <strain evidence="7 8">DSM 12906</strain>
    </source>
</reference>
<evidence type="ECO:0000313" key="7">
    <source>
        <dbReference type="EMBL" id="SHJ42336.1"/>
    </source>
</evidence>
<feature type="binding site" evidence="6">
    <location>
        <begin position="126"/>
        <end position="127"/>
    </location>
    <ligand>
        <name>S-adenosyl-L-methionine</name>
        <dbReference type="ChEBI" id="CHEBI:59789"/>
    </ligand>
</feature>
<dbReference type="OrthoDB" id="9808773at2"/>
<protein>
    <recommendedName>
        <fullName evidence="6">Ribosomal RNA small subunit methyltransferase G</fullName>
        <ecNumber evidence="6">2.1.1.-</ecNumber>
    </recommendedName>
    <alternativeName>
        <fullName evidence="6">16S rRNA 7-methylguanosine methyltransferase</fullName>
        <shortName evidence="6">16S rRNA m7G methyltransferase</shortName>
    </alternativeName>
</protein>
<evidence type="ECO:0000313" key="8">
    <source>
        <dbReference type="Proteomes" id="UP000184512"/>
    </source>
</evidence>
<keyword evidence="8" id="KW-1185">Reference proteome</keyword>
<dbReference type="SUPFAM" id="SSF53335">
    <property type="entry name" value="S-adenosyl-L-methionine-dependent methyltransferases"/>
    <property type="match status" value="1"/>
</dbReference>
<dbReference type="EMBL" id="FQZG01000047">
    <property type="protein sequence ID" value="SHJ42336.1"/>
    <property type="molecule type" value="Genomic_DNA"/>
</dbReference>
<keyword evidence="3 6" id="KW-0489">Methyltransferase</keyword>
<keyword evidence="1 6" id="KW-0963">Cytoplasm</keyword>
<evidence type="ECO:0000256" key="5">
    <source>
        <dbReference type="ARBA" id="ARBA00022691"/>
    </source>
</evidence>
<evidence type="ECO:0000256" key="4">
    <source>
        <dbReference type="ARBA" id="ARBA00022679"/>
    </source>
</evidence>
<evidence type="ECO:0000256" key="3">
    <source>
        <dbReference type="ARBA" id="ARBA00022603"/>
    </source>
</evidence>
<dbReference type="Proteomes" id="UP000184512">
    <property type="component" value="Unassembled WGS sequence"/>
</dbReference>
<dbReference type="RefSeq" id="WP_073188748.1">
    <property type="nucleotide sequence ID" value="NZ_FQZG01000047.1"/>
</dbReference>
<comment type="similarity">
    <text evidence="6">Belongs to the methyltransferase superfamily. RNA methyltransferase RsmG family.</text>
</comment>
<name>A0A1M6J6M0_9ACTN</name>
<feature type="binding site" evidence="6">
    <location>
        <position position="74"/>
    </location>
    <ligand>
        <name>S-adenosyl-L-methionine</name>
        <dbReference type="ChEBI" id="CHEBI:59789"/>
    </ligand>
</feature>
<keyword evidence="4 6" id="KW-0808">Transferase</keyword>
<feature type="binding site" evidence="6">
    <location>
        <position position="139"/>
    </location>
    <ligand>
        <name>S-adenosyl-L-methionine</name>
        <dbReference type="ChEBI" id="CHEBI:59789"/>
    </ligand>
</feature>
<proteinExistence type="inferred from homology"/>
<dbReference type="HAMAP" id="MF_00074">
    <property type="entry name" value="16SrRNA_methyltr_G"/>
    <property type="match status" value="1"/>
</dbReference>
<organism evidence="7 8">
    <name type="scientific">Tessaracoccus bendigoensis DSM 12906</name>
    <dbReference type="NCBI Taxonomy" id="1123357"/>
    <lineage>
        <taxon>Bacteria</taxon>
        <taxon>Bacillati</taxon>
        <taxon>Actinomycetota</taxon>
        <taxon>Actinomycetes</taxon>
        <taxon>Propionibacteriales</taxon>
        <taxon>Propionibacteriaceae</taxon>
        <taxon>Tessaracoccus</taxon>
    </lineage>
</organism>
<dbReference type="NCBIfam" id="TIGR00138">
    <property type="entry name" value="rsmG_gidB"/>
    <property type="match status" value="1"/>
</dbReference>
<dbReference type="Pfam" id="PF02527">
    <property type="entry name" value="GidB"/>
    <property type="match status" value="1"/>
</dbReference>
<accession>A0A1M6J6M0</accession>
<dbReference type="STRING" id="1123357.SAMN02745244_02477"/>
<dbReference type="PANTHER" id="PTHR31760">
    <property type="entry name" value="S-ADENOSYL-L-METHIONINE-DEPENDENT METHYLTRANSFERASES SUPERFAMILY PROTEIN"/>
    <property type="match status" value="1"/>
</dbReference>